<dbReference type="InterPro" id="IPR000073">
    <property type="entry name" value="AB_hydrolase_1"/>
</dbReference>
<evidence type="ECO:0000259" key="3">
    <source>
        <dbReference type="Pfam" id="PF00561"/>
    </source>
</evidence>
<name>A0A9P7ZAI4_9HELO</name>
<dbReference type="EMBL" id="MU253761">
    <property type="protein sequence ID" value="KAG9247893.1"/>
    <property type="molecule type" value="Genomic_DNA"/>
</dbReference>
<gene>
    <name evidence="4" type="ORF">BJ878DRAFT_490755</name>
</gene>
<dbReference type="Pfam" id="PF00561">
    <property type="entry name" value="Abhydrolase_1"/>
    <property type="match status" value="1"/>
</dbReference>
<evidence type="ECO:0000256" key="1">
    <source>
        <dbReference type="ARBA" id="ARBA00008645"/>
    </source>
</evidence>
<feature type="domain" description="AB hydrolase-1" evidence="3">
    <location>
        <begin position="46"/>
        <end position="282"/>
    </location>
</feature>
<dbReference type="GO" id="GO:0005739">
    <property type="term" value="C:mitochondrion"/>
    <property type="evidence" value="ECO:0007669"/>
    <property type="project" value="TreeGrafter"/>
</dbReference>
<proteinExistence type="inferred from homology"/>
<evidence type="ECO:0000313" key="5">
    <source>
        <dbReference type="Proteomes" id="UP000887226"/>
    </source>
</evidence>
<comment type="similarity">
    <text evidence="1">Belongs to the AB hydrolase superfamily.</text>
</comment>
<dbReference type="OrthoDB" id="8119704at2759"/>
<dbReference type="Gene3D" id="3.40.50.1820">
    <property type="entry name" value="alpha/beta hydrolase"/>
    <property type="match status" value="1"/>
</dbReference>
<sequence length="297" mass="33265">MSPRLAMPALLRNWQPISCRTYSSGRVTLAFDLHQPAKGSSPEHAPIIFMHGLFGSKKNNRSMSKALARDLGRDVYAVDLRNHGDSPHNSRHDYMAMADDVAGFIKEHKLSKDLTLIGHSMGAKTAMTLALQLPDLMKDIISVDNAPWDVALLSDFGKYVRAMKNIEQAGVTKQTEADAILQEVEESTPVRLFLLTNLMRPKGETKQKFRVPLDTIGASLGHLGDFPFKDPEAVRFEKRALFVRGTQSLYIPDEALPVIGKFFPRFELADIDAGHWLIAEKPEEFRRVVVDFLQPAE</sequence>
<keyword evidence="5" id="KW-1185">Reference proteome</keyword>
<organism evidence="4 5">
    <name type="scientific">Calycina marina</name>
    <dbReference type="NCBI Taxonomy" id="1763456"/>
    <lineage>
        <taxon>Eukaryota</taxon>
        <taxon>Fungi</taxon>
        <taxon>Dikarya</taxon>
        <taxon>Ascomycota</taxon>
        <taxon>Pezizomycotina</taxon>
        <taxon>Leotiomycetes</taxon>
        <taxon>Helotiales</taxon>
        <taxon>Pezizellaceae</taxon>
        <taxon>Calycina</taxon>
    </lineage>
</organism>
<accession>A0A9P7ZAI4</accession>
<dbReference type="AlphaFoldDB" id="A0A9P7ZAI4"/>
<reference evidence="4" key="1">
    <citation type="journal article" date="2021" name="IMA Fungus">
        <title>Genomic characterization of three marine fungi, including Emericellopsis atlantica sp. nov. with signatures of a generalist lifestyle and marine biomass degradation.</title>
        <authorList>
            <person name="Hagestad O.C."/>
            <person name="Hou L."/>
            <person name="Andersen J.H."/>
            <person name="Hansen E.H."/>
            <person name="Altermark B."/>
            <person name="Li C."/>
            <person name="Kuhnert E."/>
            <person name="Cox R.J."/>
            <person name="Crous P.W."/>
            <person name="Spatafora J.W."/>
            <person name="Lail K."/>
            <person name="Amirebrahimi M."/>
            <person name="Lipzen A."/>
            <person name="Pangilinan J."/>
            <person name="Andreopoulos W."/>
            <person name="Hayes R.D."/>
            <person name="Ng V."/>
            <person name="Grigoriev I.V."/>
            <person name="Jackson S.A."/>
            <person name="Sutton T.D.S."/>
            <person name="Dobson A.D.W."/>
            <person name="Rama T."/>
        </authorList>
    </citation>
    <scope>NUCLEOTIDE SEQUENCE</scope>
    <source>
        <strain evidence="4">TRa3180A</strain>
    </source>
</reference>
<protein>
    <submittedName>
        <fullName evidence="4">Prolyl oligopeptidase-like protein</fullName>
    </submittedName>
</protein>
<dbReference type="FunFam" id="3.40.50.1820:FF:000039">
    <property type="entry name" value="Esterase ybfF"/>
    <property type="match status" value="1"/>
</dbReference>
<dbReference type="PANTHER" id="PTHR46118:SF4">
    <property type="entry name" value="PROTEIN ABHD11"/>
    <property type="match status" value="1"/>
</dbReference>
<evidence type="ECO:0000313" key="4">
    <source>
        <dbReference type="EMBL" id="KAG9247893.1"/>
    </source>
</evidence>
<dbReference type="PANTHER" id="PTHR46118">
    <property type="entry name" value="PROTEIN ABHD11"/>
    <property type="match status" value="1"/>
</dbReference>
<dbReference type="SUPFAM" id="SSF53474">
    <property type="entry name" value="alpha/beta-Hydrolases"/>
    <property type="match status" value="1"/>
</dbReference>
<comment type="caution">
    <text evidence="4">The sequence shown here is derived from an EMBL/GenBank/DDBJ whole genome shotgun (WGS) entry which is preliminary data.</text>
</comment>
<dbReference type="Proteomes" id="UP000887226">
    <property type="component" value="Unassembled WGS sequence"/>
</dbReference>
<dbReference type="GO" id="GO:0052689">
    <property type="term" value="F:carboxylic ester hydrolase activity"/>
    <property type="evidence" value="ECO:0007669"/>
    <property type="project" value="TreeGrafter"/>
</dbReference>
<dbReference type="InterPro" id="IPR000639">
    <property type="entry name" value="Epox_hydrolase-like"/>
</dbReference>
<evidence type="ECO:0000256" key="2">
    <source>
        <dbReference type="ARBA" id="ARBA00022801"/>
    </source>
</evidence>
<dbReference type="InterPro" id="IPR029058">
    <property type="entry name" value="AB_hydrolase_fold"/>
</dbReference>
<dbReference type="PRINTS" id="PR00412">
    <property type="entry name" value="EPOXHYDRLASE"/>
</dbReference>
<keyword evidence="2" id="KW-0378">Hydrolase</keyword>